<dbReference type="PATRIC" id="fig|1348973.3.peg.3541"/>
<feature type="transmembrane region" description="Helical" evidence="1">
    <location>
        <begin position="223"/>
        <end position="244"/>
    </location>
</feature>
<evidence type="ECO:0000256" key="1">
    <source>
        <dbReference type="SAM" id="Phobius"/>
    </source>
</evidence>
<organism evidence="2 3">
    <name type="scientific">Schinkia azotoformans MEV2011</name>
    <dbReference type="NCBI Taxonomy" id="1348973"/>
    <lineage>
        <taxon>Bacteria</taxon>
        <taxon>Bacillati</taxon>
        <taxon>Bacillota</taxon>
        <taxon>Bacilli</taxon>
        <taxon>Bacillales</taxon>
        <taxon>Bacillaceae</taxon>
        <taxon>Calidifontibacillus/Schinkia group</taxon>
        <taxon>Schinkia</taxon>
    </lineage>
</organism>
<dbReference type="PANTHER" id="PTHR33133:SF1">
    <property type="entry name" value="EXPRESSED PROTEIN-RELATED"/>
    <property type="match status" value="1"/>
</dbReference>
<evidence type="ECO:0000313" key="3">
    <source>
        <dbReference type="Proteomes" id="UP000027936"/>
    </source>
</evidence>
<evidence type="ECO:0000313" key="2">
    <source>
        <dbReference type="EMBL" id="KEF37072.1"/>
    </source>
</evidence>
<dbReference type="PANTHER" id="PTHR33133">
    <property type="entry name" value="OS08G0107100 PROTEIN-RELATED"/>
    <property type="match status" value="1"/>
</dbReference>
<keyword evidence="1" id="KW-1133">Transmembrane helix</keyword>
<dbReference type="EMBL" id="JJRY01000018">
    <property type="protein sequence ID" value="KEF37072.1"/>
    <property type="molecule type" value="Genomic_DNA"/>
</dbReference>
<feature type="transmembrane region" description="Helical" evidence="1">
    <location>
        <begin position="29"/>
        <end position="51"/>
    </location>
</feature>
<protein>
    <recommendedName>
        <fullName evidence="4">Glycerophosphoryl diester phosphodiesterase membrane domain-containing protein</fullName>
    </recommendedName>
</protein>
<evidence type="ECO:0008006" key="4">
    <source>
        <dbReference type="Google" id="ProtNLM"/>
    </source>
</evidence>
<keyword evidence="1" id="KW-0812">Transmembrane</keyword>
<proteinExistence type="predicted"/>
<dbReference type="OrthoDB" id="2375893at2"/>
<comment type="caution">
    <text evidence="2">The sequence shown here is derived from an EMBL/GenBank/DDBJ whole genome shotgun (WGS) entry which is preliminary data.</text>
</comment>
<feature type="transmembrane region" description="Helical" evidence="1">
    <location>
        <begin position="91"/>
        <end position="112"/>
    </location>
</feature>
<feature type="transmembrane region" description="Helical" evidence="1">
    <location>
        <begin position="172"/>
        <end position="202"/>
    </location>
</feature>
<keyword evidence="1" id="KW-0472">Membrane</keyword>
<dbReference type="RefSeq" id="WP_035197241.1">
    <property type="nucleotide sequence ID" value="NZ_JJRY01000018.1"/>
</dbReference>
<feature type="transmembrane region" description="Helical" evidence="1">
    <location>
        <begin position="256"/>
        <end position="279"/>
    </location>
</feature>
<feature type="transmembrane region" description="Helical" evidence="1">
    <location>
        <begin position="142"/>
        <end position="166"/>
    </location>
</feature>
<dbReference type="Proteomes" id="UP000027936">
    <property type="component" value="Unassembled WGS sequence"/>
</dbReference>
<accession>A0A072NIK5</accession>
<name>A0A072NIK5_SCHAZ</name>
<gene>
    <name evidence="2" type="ORF">M670_03663</name>
</gene>
<dbReference type="AlphaFoldDB" id="A0A072NIK5"/>
<sequence length="304" mass="33782">MNDSFTTPKGFGEILDVTFRLSKQYFTKLFLILLLLIGPIYLLQAIILLVAGESLIRGGGEGGKWFEQVLSSFDESDYVYSSSIKAESASIILDLVSIFLYFVATAAILYAVNHIRNNEDFTVGSVIKQGFSRFFPIMGSSLLYIIIIIGLSALPIFILGLLGVTGAAMDPIFGIVLAILGFIVFGVAVGYLVTRLSFYFCVAVLEKSAPGFSRSWKLTRKRVWALMGLYIAFYFIIGVITFAVEFSFAAFLGNSVLVMTIVNVVFLFTTMLLTVGYAVMYFDLKIRNDADDLKEMIEDYNRVH</sequence>
<reference evidence="2 3" key="1">
    <citation type="submission" date="2014-04" db="EMBL/GenBank/DDBJ databases">
        <title>Draft genome sequence of Bacillus azotoformans MEV2011, a (co-) denitrifying strain unable to grow in the presence of oxygen.</title>
        <authorList>
            <person name="Nielsen M."/>
            <person name="Schreiber L."/>
            <person name="Finster K."/>
            <person name="Schramm A."/>
        </authorList>
    </citation>
    <scope>NUCLEOTIDE SEQUENCE [LARGE SCALE GENOMIC DNA]</scope>
    <source>
        <strain evidence="2 3">MEV2011</strain>
    </source>
</reference>